<dbReference type="GO" id="GO:0006096">
    <property type="term" value="P:glycolytic process"/>
    <property type="evidence" value="ECO:0007669"/>
    <property type="project" value="UniProtKB-UniRule"/>
</dbReference>
<name>A0A0A2WLP0_THEFI</name>
<dbReference type="PANTHER" id="PTHR21139">
    <property type="entry name" value="TRIOSEPHOSPHATE ISOMERASE"/>
    <property type="match status" value="1"/>
</dbReference>
<keyword evidence="5 9" id="KW-0312">Gluconeogenesis</keyword>
<dbReference type="GO" id="GO:0019563">
    <property type="term" value="P:glycerol catabolic process"/>
    <property type="evidence" value="ECO:0007669"/>
    <property type="project" value="TreeGrafter"/>
</dbReference>
<comment type="pathway">
    <text evidence="9 10">Carbohydrate biosynthesis; gluconeogenesis.</text>
</comment>
<dbReference type="PROSITE" id="PS00171">
    <property type="entry name" value="TIM_1"/>
    <property type="match status" value="1"/>
</dbReference>
<comment type="caution">
    <text evidence="11">The sequence shown here is derived from an EMBL/GenBank/DDBJ whole genome shotgun (WGS) entry which is preliminary data.</text>
</comment>
<dbReference type="GO" id="GO:0005829">
    <property type="term" value="C:cytosol"/>
    <property type="evidence" value="ECO:0007669"/>
    <property type="project" value="TreeGrafter"/>
</dbReference>
<dbReference type="InterPro" id="IPR020861">
    <property type="entry name" value="Triosephosphate_isomerase_AS"/>
</dbReference>
<dbReference type="SUPFAM" id="SSF51351">
    <property type="entry name" value="Triosephosphate isomerase (TIM)"/>
    <property type="match status" value="1"/>
</dbReference>
<evidence type="ECO:0000256" key="9">
    <source>
        <dbReference type="HAMAP-Rule" id="MF_00147"/>
    </source>
</evidence>
<dbReference type="FunFam" id="3.20.20.70:FF:000016">
    <property type="entry name" value="Triosephosphate isomerase"/>
    <property type="match status" value="1"/>
</dbReference>
<dbReference type="PANTHER" id="PTHR21139:SF42">
    <property type="entry name" value="TRIOSEPHOSPHATE ISOMERASE"/>
    <property type="match status" value="1"/>
</dbReference>
<keyword evidence="12" id="KW-1185">Reference proteome</keyword>
<dbReference type="InterPro" id="IPR013785">
    <property type="entry name" value="Aldolase_TIM"/>
</dbReference>
<comment type="catalytic activity">
    <reaction evidence="1 9 10">
        <text>D-glyceraldehyde 3-phosphate = dihydroxyacetone phosphate</text>
        <dbReference type="Rhea" id="RHEA:18585"/>
        <dbReference type="ChEBI" id="CHEBI:57642"/>
        <dbReference type="ChEBI" id="CHEBI:59776"/>
        <dbReference type="EC" id="5.3.1.1"/>
    </reaction>
</comment>
<keyword evidence="6 9" id="KW-0963">Cytoplasm</keyword>
<feature type="binding site" evidence="9">
    <location>
        <position position="176"/>
    </location>
    <ligand>
        <name>substrate</name>
    </ligand>
</feature>
<dbReference type="InterPro" id="IPR035990">
    <property type="entry name" value="TIM_sf"/>
</dbReference>
<dbReference type="RefSeq" id="WP_038066935.1">
    <property type="nucleotide sequence ID" value="NZ_JPSL02000039.1"/>
</dbReference>
<feature type="active site" description="Proton acceptor" evidence="9">
    <location>
        <position position="170"/>
    </location>
</feature>
<dbReference type="InterPro" id="IPR022896">
    <property type="entry name" value="TrioseP_Isoase_bac/euk"/>
</dbReference>
<dbReference type="PATRIC" id="fig|276.5.peg.2092"/>
<proteinExistence type="inferred from homology"/>
<feature type="binding site" evidence="9">
    <location>
        <begin position="9"/>
        <end position="11"/>
    </location>
    <ligand>
        <name>substrate</name>
    </ligand>
</feature>
<comment type="pathway">
    <text evidence="2 9 10">Carbohydrate degradation; glycolysis; D-glyceraldehyde 3-phosphate from glycerone phosphate: step 1/1.</text>
</comment>
<protein>
    <recommendedName>
        <fullName evidence="9 10">Triosephosphate isomerase</fullName>
        <shortName evidence="9">TIM</shortName>
        <shortName evidence="9">TPI</shortName>
        <ecNumber evidence="9 10">5.3.1.1</ecNumber>
    </recommendedName>
    <alternativeName>
        <fullName evidence="9">Triose-phosphate isomerase</fullName>
    </alternativeName>
</protein>
<dbReference type="InterPro" id="IPR000652">
    <property type="entry name" value="Triosephosphate_isomerase"/>
</dbReference>
<evidence type="ECO:0000256" key="1">
    <source>
        <dbReference type="ARBA" id="ARBA00000474"/>
    </source>
</evidence>
<keyword evidence="8 9" id="KW-0413">Isomerase</keyword>
<dbReference type="UniPathway" id="UPA00138"/>
<keyword evidence="7 9" id="KW-0324">Glycolysis</keyword>
<evidence type="ECO:0000256" key="2">
    <source>
        <dbReference type="ARBA" id="ARBA00004680"/>
    </source>
</evidence>
<evidence type="ECO:0000256" key="3">
    <source>
        <dbReference type="ARBA" id="ARBA00007422"/>
    </source>
</evidence>
<comment type="similarity">
    <text evidence="3 9 10">Belongs to the triosephosphate isomerase family.</text>
</comment>
<reference evidence="11 12" key="1">
    <citation type="journal article" date="2015" name="Genome Announc.">
        <title>Draft Genome Sequence of the Thermophile Thermus filiformis ATCC 43280, Producer of Carotenoid-(Di)glucoside-Branched Fatty Acid (Di)esters and Source of Hyperthermostable Enzymes of Biotechnological Interest.</title>
        <authorList>
            <person name="Mandelli F."/>
            <person name="Oliveira Ramires B."/>
            <person name="Couger M.B."/>
            <person name="Paixao D.A."/>
            <person name="Camilo C.M."/>
            <person name="Polikarpov I."/>
            <person name="Prade R."/>
            <person name="Riano-Pachon D.M."/>
            <person name="Squina F.M."/>
        </authorList>
    </citation>
    <scope>NUCLEOTIDE SEQUENCE [LARGE SCALE GENOMIC DNA]</scope>
    <source>
        <strain evidence="11 12">ATCC 43280</strain>
    </source>
</reference>
<feature type="binding site" evidence="9">
    <location>
        <position position="216"/>
    </location>
    <ligand>
        <name>substrate</name>
    </ligand>
</feature>
<dbReference type="Pfam" id="PF00121">
    <property type="entry name" value="TIM"/>
    <property type="match status" value="1"/>
</dbReference>
<evidence type="ECO:0000256" key="6">
    <source>
        <dbReference type="ARBA" id="ARBA00022490"/>
    </source>
</evidence>
<comment type="subunit">
    <text evidence="4 9 10">Homodimer.</text>
</comment>
<dbReference type="EMBL" id="JPSL02000039">
    <property type="protein sequence ID" value="KGQ21111.1"/>
    <property type="molecule type" value="Genomic_DNA"/>
</dbReference>
<dbReference type="AlphaFoldDB" id="A0A0A2WLP0"/>
<evidence type="ECO:0000256" key="8">
    <source>
        <dbReference type="ARBA" id="ARBA00023235"/>
    </source>
</evidence>
<evidence type="ECO:0000313" key="12">
    <source>
        <dbReference type="Proteomes" id="UP000030364"/>
    </source>
</evidence>
<dbReference type="Gene3D" id="3.20.20.70">
    <property type="entry name" value="Aldolase class I"/>
    <property type="match status" value="1"/>
</dbReference>
<organism evidence="11 12">
    <name type="scientific">Thermus filiformis</name>
    <dbReference type="NCBI Taxonomy" id="276"/>
    <lineage>
        <taxon>Bacteria</taxon>
        <taxon>Thermotogati</taxon>
        <taxon>Deinococcota</taxon>
        <taxon>Deinococci</taxon>
        <taxon>Thermales</taxon>
        <taxon>Thermaceae</taxon>
        <taxon>Thermus</taxon>
    </lineage>
</organism>
<dbReference type="PROSITE" id="PS51440">
    <property type="entry name" value="TIM_2"/>
    <property type="match status" value="1"/>
</dbReference>
<dbReference type="UniPathway" id="UPA00109">
    <property type="reaction ID" value="UER00189"/>
</dbReference>
<evidence type="ECO:0000256" key="4">
    <source>
        <dbReference type="ARBA" id="ARBA00011738"/>
    </source>
</evidence>
<dbReference type="GO" id="GO:0004807">
    <property type="term" value="F:triose-phosphate isomerase activity"/>
    <property type="evidence" value="ECO:0007669"/>
    <property type="project" value="UniProtKB-UniRule"/>
</dbReference>
<gene>
    <name evidence="9" type="primary">tpiA</name>
    <name evidence="11" type="ORF">THFILI_07420</name>
</gene>
<feature type="binding site" evidence="9">
    <location>
        <begin position="237"/>
        <end position="238"/>
    </location>
    <ligand>
        <name>substrate</name>
    </ligand>
</feature>
<evidence type="ECO:0000256" key="5">
    <source>
        <dbReference type="ARBA" id="ARBA00022432"/>
    </source>
</evidence>
<dbReference type="NCBIfam" id="TIGR00419">
    <property type="entry name" value="tim"/>
    <property type="match status" value="1"/>
</dbReference>
<sequence length="254" mass="27842">MRRVLVAGNWKMHKTPSEARVWFRELKRLLPGGGSLLDSEVALLPAFPILPYAREVFGEGPVAYGAQDVSAHREGAYTGEVSARMLKDLGCRYAIVGHSERRRYHHETDTLVREKVLRLLEEGLTPILCVGEPLEVRERGEAVPYTLAQLEAALEGVELAGPERLVVAYEPVWAIGTGKNASPEDAEAMHQEIRQALARRYGEEFAARVRVLYGGSVNPKNFADLLSMPNVDGGLVGGASLELESFLALIKLAG</sequence>
<accession>A0A0A2WLP0</accession>
<evidence type="ECO:0000256" key="10">
    <source>
        <dbReference type="RuleBase" id="RU363013"/>
    </source>
</evidence>
<dbReference type="EC" id="5.3.1.1" evidence="9 10"/>
<feature type="active site" description="Electrophile" evidence="9">
    <location>
        <position position="98"/>
    </location>
</feature>
<dbReference type="Proteomes" id="UP000030364">
    <property type="component" value="Unassembled WGS sequence"/>
</dbReference>
<evidence type="ECO:0000256" key="7">
    <source>
        <dbReference type="ARBA" id="ARBA00023152"/>
    </source>
</evidence>
<dbReference type="HAMAP" id="MF_00147_B">
    <property type="entry name" value="TIM_B"/>
    <property type="match status" value="1"/>
</dbReference>
<dbReference type="OrthoDB" id="9809429at2"/>
<comment type="subcellular location">
    <subcellularLocation>
        <location evidence="9 10">Cytoplasm</location>
    </subcellularLocation>
</comment>
<dbReference type="GO" id="GO:0006094">
    <property type="term" value="P:gluconeogenesis"/>
    <property type="evidence" value="ECO:0007669"/>
    <property type="project" value="UniProtKB-UniRule"/>
</dbReference>
<evidence type="ECO:0000313" key="11">
    <source>
        <dbReference type="EMBL" id="KGQ21111.1"/>
    </source>
</evidence>
<dbReference type="CDD" id="cd00311">
    <property type="entry name" value="TIM"/>
    <property type="match status" value="1"/>
</dbReference>
<comment type="function">
    <text evidence="9">Involved in the gluconeogenesis. Catalyzes stereospecifically the conversion of dihydroxyacetone phosphate (DHAP) to D-glyceraldehyde-3-phosphate (G3P).</text>
</comment>
<dbReference type="GO" id="GO:0046166">
    <property type="term" value="P:glyceraldehyde-3-phosphate biosynthetic process"/>
    <property type="evidence" value="ECO:0007669"/>
    <property type="project" value="TreeGrafter"/>
</dbReference>
<dbReference type="STRING" id="276.THFILI_07420"/>